<dbReference type="PANTHER" id="PTHR24394">
    <property type="entry name" value="ZINC FINGER PROTEIN"/>
    <property type="match status" value="1"/>
</dbReference>
<dbReference type="PROSITE" id="PS50157">
    <property type="entry name" value="ZINC_FINGER_C2H2_2"/>
    <property type="match status" value="4"/>
</dbReference>
<evidence type="ECO:0000313" key="12">
    <source>
        <dbReference type="EMBL" id="KAF8771122.1"/>
    </source>
</evidence>
<dbReference type="InterPro" id="IPR036236">
    <property type="entry name" value="Znf_C2H2_sf"/>
</dbReference>
<evidence type="ECO:0000256" key="4">
    <source>
        <dbReference type="ARBA" id="ARBA00022771"/>
    </source>
</evidence>
<feature type="domain" description="C2H2-type" evidence="11">
    <location>
        <begin position="108"/>
        <end position="136"/>
    </location>
</feature>
<protein>
    <submittedName>
        <fullName evidence="12">PR domain zinc finger protein 1 like protein</fullName>
    </submittedName>
</protein>
<keyword evidence="4 9" id="KW-0863">Zinc-finger</keyword>
<feature type="domain" description="C2H2-type" evidence="11">
    <location>
        <begin position="137"/>
        <end position="156"/>
    </location>
</feature>
<evidence type="ECO:0000256" key="7">
    <source>
        <dbReference type="ARBA" id="ARBA00023163"/>
    </source>
</evidence>
<keyword evidence="2" id="KW-0479">Metal-binding</keyword>
<keyword evidence="7" id="KW-0804">Transcription</keyword>
<evidence type="ECO:0000256" key="10">
    <source>
        <dbReference type="SAM" id="MobiDB-lite"/>
    </source>
</evidence>
<evidence type="ECO:0000256" key="8">
    <source>
        <dbReference type="ARBA" id="ARBA00023242"/>
    </source>
</evidence>
<reference evidence="12" key="2">
    <citation type="submission" date="2020-06" db="EMBL/GenBank/DDBJ databases">
        <authorList>
            <person name="Sheffer M."/>
        </authorList>
    </citation>
    <scope>NUCLEOTIDE SEQUENCE</scope>
</reference>
<reference evidence="12" key="1">
    <citation type="journal article" date="2020" name="bioRxiv">
        <title>Chromosome-level reference genome of the European wasp spider Argiope bruennichi: a resource for studies on range expansion and evolutionary adaptation.</title>
        <authorList>
            <person name="Sheffer M.M."/>
            <person name="Hoppe A."/>
            <person name="Krehenwinkel H."/>
            <person name="Uhl G."/>
            <person name="Kuss A.W."/>
            <person name="Jensen L."/>
            <person name="Jensen C."/>
            <person name="Gillespie R.G."/>
            <person name="Hoff K.J."/>
            <person name="Prost S."/>
        </authorList>
    </citation>
    <scope>NUCLEOTIDE SEQUENCE</scope>
</reference>
<dbReference type="FunFam" id="3.30.160.60:FF:000012">
    <property type="entry name" value="RB-associated KRAB zinc finger protein-like"/>
    <property type="match status" value="1"/>
</dbReference>
<dbReference type="Proteomes" id="UP000807504">
    <property type="component" value="Unassembled WGS sequence"/>
</dbReference>
<evidence type="ECO:0000256" key="2">
    <source>
        <dbReference type="ARBA" id="ARBA00022723"/>
    </source>
</evidence>
<keyword evidence="3" id="KW-0677">Repeat</keyword>
<keyword evidence="5" id="KW-0862">Zinc</keyword>
<feature type="domain" description="C2H2-type" evidence="11">
    <location>
        <begin position="18"/>
        <end position="45"/>
    </location>
</feature>
<dbReference type="SUPFAM" id="SSF57667">
    <property type="entry name" value="beta-beta-alpha zinc fingers"/>
    <property type="match status" value="2"/>
</dbReference>
<proteinExistence type="predicted"/>
<evidence type="ECO:0000259" key="11">
    <source>
        <dbReference type="PROSITE" id="PS50157"/>
    </source>
</evidence>
<name>A0A8T0EDC5_ARGBR</name>
<accession>A0A8T0EDC5</accession>
<dbReference type="PANTHER" id="PTHR24394:SF29">
    <property type="entry name" value="MYONEURIN"/>
    <property type="match status" value="1"/>
</dbReference>
<dbReference type="AlphaFoldDB" id="A0A8T0EDC5"/>
<evidence type="ECO:0000256" key="1">
    <source>
        <dbReference type="ARBA" id="ARBA00004123"/>
    </source>
</evidence>
<evidence type="ECO:0000313" key="13">
    <source>
        <dbReference type="Proteomes" id="UP000807504"/>
    </source>
</evidence>
<keyword evidence="6" id="KW-0805">Transcription regulation</keyword>
<dbReference type="GO" id="GO:0008270">
    <property type="term" value="F:zinc ion binding"/>
    <property type="evidence" value="ECO:0007669"/>
    <property type="project" value="UniProtKB-KW"/>
</dbReference>
<dbReference type="InterPro" id="IPR013087">
    <property type="entry name" value="Znf_C2H2_type"/>
</dbReference>
<evidence type="ECO:0000256" key="6">
    <source>
        <dbReference type="ARBA" id="ARBA00023015"/>
    </source>
</evidence>
<feature type="region of interest" description="Disordered" evidence="10">
    <location>
        <begin position="172"/>
        <end position="193"/>
    </location>
</feature>
<keyword evidence="8" id="KW-0539">Nucleus</keyword>
<gene>
    <name evidence="12" type="ORF">HNY73_018576</name>
</gene>
<evidence type="ECO:0000256" key="5">
    <source>
        <dbReference type="ARBA" id="ARBA00022833"/>
    </source>
</evidence>
<dbReference type="Pfam" id="PF00096">
    <property type="entry name" value="zf-C2H2"/>
    <property type="match status" value="1"/>
</dbReference>
<comment type="subcellular location">
    <subcellularLocation>
        <location evidence="1">Nucleus</location>
    </subcellularLocation>
</comment>
<dbReference type="SMART" id="SM00355">
    <property type="entry name" value="ZnF_C2H2"/>
    <property type="match status" value="4"/>
</dbReference>
<keyword evidence="13" id="KW-1185">Reference proteome</keyword>
<dbReference type="GO" id="GO:0005634">
    <property type="term" value="C:nucleus"/>
    <property type="evidence" value="ECO:0007669"/>
    <property type="project" value="UniProtKB-SubCell"/>
</dbReference>
<sequence>MCSFSSHVPFHISNIKTFYCSTCGKEFHRKDHLKVHERIHSGQKRFRCNYCDYSANQLSHVQQHTVHKHTRNFPHLCSCVIQDRSCSLMGFYSLGNATTGTGLRRKIYNCSYCSYTAKQLIHLKEHIIYIHTRNFPFICSVCGRGFTAMHRLKAHQFKCKELDGCSIKSASLSNQSKKKKKKQVPQPDHLPQRRHKKEKCLHCQKRFSRWRCRKCCVFLCMKKNGVSCYQSYHKKILGEQSMEAFTITLEQNHQMKVLKKLFKKVGI</sequence>
<evidence type="ECO:0000256" key="3">
    <source>
        <dbReference type="ARBA" id="ARBA00022737"/>
    </source>
</evidence>
<organism evidence="12 13">
    <name type="scientific">Argiope bruennichi</name>
    <name type="common">Wasp spider</name>
    <name type="synonym">Aranea bruennichi</name>
    <dbReference type="NCBI Taxonomy" id="94029"/>
    <lineage>
        <taxon>Eukaryota</taxon>
        <taxon>Metazoa</taxon>
        <taxon>Ecdysozoa</taxon>
        <taxon>Arthropoda</taxon>
        <taxon>Chelicerata</taxon>
        <taxon>Arachnida</taxon>
        <taxon>Araneae</taxon>
        <taxon>Araneomorphae</taxon>
        <taxon>Entelegynae</taxon>
        <taxon>Araneoidea</taxon>
        <taxon>Araneidae</taxon>
        <taxon>Argiope</taxon>
    </lineage>
</organism>
<feature type="domain" description="C2H2-type" evidence="11">
    <location>
        <begin position="46"/>
        <end position="74"/>
    </location>
</feature>
<dbReference type="EMBL" id="JABXBU010002228">
    <property type="protein sequence ID" value="KAF8771122.1"/>
    <property type="molecule type" value="Genomic_DNA"/>
</dbReference>
<evidence type="ECO:0000256" key="9">
    <source>
        <dbReference type="PROSITE-ProRule" id="PRU00042"/>
    </source>
</evidence>
<comment type="caution">
    <text evidence="12">The sequence shown here is derived from an EMBL/GenBank/DDBJ whole genome shotgun (WGS) entry which is preliminary data.</text>
</comment>
<dbReference type="PROSITE" id="PS00028">
    <property type="entry name" value="ZINC_FINGER_C2H2_1"/>
    <property type="match status" value="1"/>
</dbReference>
<dbReference type="Gene3D" id="3.30.160.60">
    <property type="entry name" value="Classic Zinc Finger"/>
    <property type="match status" value="3"/>
</dbReference>
<dbReference type="GO" id="GO:0000981">
    <property type="term" value="F:DNA-binding transcription factor activity, RNA polymerase II-specific"/>
    <property type="evidence" value="ECO:0007669"/>
    <property type="project" value="TreeGrafter"/>
</dbReference>